<evidence type="ECO:0000313" key="1">
    <source>
        <dbReference type="EMBL" id="KAH6938417.1"/>
    </source>
</evidence>
<evidence type="ECO:0000313" key="2">
    <source>
        <dbReference type="Proteomes" id="UP000821845"/>
    </source>
</evidence>
<dbReference type="Proteomes" id="UP000821845">
    <property type="component" value="Chromosome 2"/>
</dbReference>
<comment type="caution">
    <text evidence="1">The sequence shown here is derived from an EMBL/GenBank/DDBJ whole genome shotgun (WGS) entry which is preliminary data.</text>
</comment>
<keyword evidence="2" id="KW-1185">Reference proteome</keyword>
<proteinExistence type="predicted"/>
<sequence>MATLKKMNELTRLFREREISSTKRMFSSTSTGEGPSSRTSTSSEDDQSVETAMEASPTNEEYSTAVQDRPNASRRTQVYTLYLVVVVAVLLAHSQPWRLPHPHSHACSDPGCMELERVLATLSNASVKACDDFYGHVCGGLRRGREFRELQQHSLYALLGKALSSADPDSYPGDVRPLIYFYKTCLVAMRGPPVDVVEVHSLLVHYNLSVRAFESADREVVIEHLARLAARGDYVPALRIRRVAAAVSPSSDANNSSADKCWLEPGSPSRFASLDAAIHSGQVAALLSKVRHVVAHDASRETLPALRFTISPHEMEQAADLRGNRSYHGSLLEGDAAATADAMDVRRLLSDSPLWVAALNASAPFIEESDFNCSPWPVLADSTCTTLGACTIKRLHLENTVAYTTICRYRVILYCARLHGTCEQVTEPDTVSTELYLLESAPLHSLRLYLLLCCTADLLRSELRKFDAGFWAGGACIDDLRRSHRVQTWNRLLWLVVEPWDKDLQVREQVHAVRDQLMLFVSHSSAPFELKLNVTDALRKLSLAYGSSRELQGSTAAVELQLSKPQLPDPARNETGDPQSAYYAVLDELAARKRAALTDFADAALPRLAFNYTESRLYLSLGALDVLAATLGFWAARAIIRAQRDVAPGWGLATCLSAQAGAGLSMPEKGALFTAALAFRVTLDAALQLTNNGLATERELDRVRLVFRAACGSICSASSSSRDTGRRPLVRREDSGSWRLDAGRTVCHAAVLNAPIFFRLFGCEPTSRMAQAGVCPLA</sequence>
<protein>
    <submittedName>
        <fullName evidence="1">Uncharacterized protein</fullName>
    </submittedName>
</protein>
<name>A0ACB7STA8_HYAAI</name>
<reference evidence="1" key="1">
    <citation type="submission" date="2020-05" db="EMBL/GenBank/DDBJ databases">
        <title>Large-scale comparative analyses of tick genomes elucidate their genetic diversity and vector capacities.</title>
        <authorList>
            <person name="Jia N."/>
            <person name="Wang J."/>
            <person name="Shi W."/>
            <person name="Du L."/>
            <person name="Sun Y."/>
            <person name="Zhan W."/>
            <person name="Jiang J."/>
            <person name="Wang Q."/>
            <person name="Zhang B."/>
            <person name="Ji P."/>
            <person name="Sakyi L.B."/>
            <person name="Cui X."/>
            <person name="Yuan T."/>
            <person name="Jiang B."/>
            <person name="Yang W."/>
            <person name="Lam T.T.-Y."/>
            <person name="Chang Q."/>
            <person name="Ding S."/>
            <person name="Wang X."/>
            <person name="Zhu J."/>
            <person name="Ruan X."/>
            <person name="Zhao L."/>
            <person name="Wei J."/>
            <person name="Que T."/>
            <person name="Du C."/>
            <person name="Cheng J."/>
            <person name="Dai P."/>
            <person name="Han X."/>
            <person name="Huang E."/>
            <person name="Gao Y."/>
            <person name="Liu J."/>
            <person name="Shao H."/>
            <person name="Ye R."/>
            <person name="Li L."/>
            <person name="Wei W."/>
            <person name="Wang X."/>
            <person name="Wang C."/>
            <person name="Yang T."/>
            <person name="Huo Q."/>
            <person name="Li W."/>
            <person name="Guo W."/>
            <person name="Chen H."/>
            <person name="Zhou L."/>
            <person name="Ni X."/>
            <person name="Tian J."/>
            <person name="Zhou Y."/>
            <person name="Sheng Y."/>
            <person name="Liu T."/>
            <person name="Pan Y."/>
            <person name="Xia L."/>
            <person name="Li J."/>
            <person name="Zhao F."/>
            <person name="Cao W."/>
        </authorList>
    </citation>
    <scope>NUCLEOTIDE SEQUENCE</scope>
    <source>
        <strain evidence="1">Hyas-2018</strain>
    </source>
</reference>
<gene>
    <name evidence="1" type="ORF">HPB50_009159</name>
</gene>
<accession>A0ACB7STA8</accession>
<organism evidence="1 2">
    <name type="scientific">Hyalomma asiaticum</name>
    <name type="common">Tick</name>
    <dbReference type="NCBI Taxonomy" id="266040"/>
    <lineage>
        <taxon>Eukaryota</taxon>
        <taxon>Metazoa</taxon>
        <taxon>Ecdysozoa</taxon>
        <taxon>Arthropoda</taxon>
        <taxon>Chelicerata</taxon>
        <taxon>Arachnida</taxon>
        <taxon>Acari</taxon>
        <taxon>Parasitiformes</taxon>
        <taxon>Ixodida</taxon>
        <taxon>Ixodoidea</taxon>
        <taxon>Ixodidae</taxon>
        <taxon>Hyalomminae</taxon>
        <taxon>Hyalomma</taxon>
    </lineage>
</organism>
<dbReference type="EMBL" id="CM023482">
    <property type="protein sequence ID" value="KAH6938417.1"/>
    <property type="molecule type" value="Genomic_DNA"/>
</dbReference>